<dbReference type="Pfam" id="PF03795">
    <property type="entry name" value="YCII"/>
    <property type="match status" value="1"/>
</dbReference>
<evidence type="ECO:0000313" key="3">
    <source>
        <dbReference type="EMBL" id="GGO98479.1"/>
    </source>
</evidence>
<evidence type="ECO:0000313" key="4">
    <source>
        <dbReference type="Proteomes" id="UP000641932"/>
    </source>
</evidence>
<protein>
    <recommendedName>
        <fullName evidence="2">YCII-related domain-containing protein</fullName>
    </recommendedName>
</protein>
<dbReference type="Proteomes" id="UP000641932">
    <property type="component" value="Unassembled WGS sequence"/>
</dbReference>
<comment type="similarity">
    <text evidence="1">Belongs to the YciI family.</text>
</comment>
<dbReference type="PANTHER" id="PTHR35174">
    <property type="entry name" value="BLL7171 PROTEIN-RELATED"/>
    <property type="match status" value="1"/>
</dbReference>
<feature type="domain" description="YCII-related" evidence="2">
    <location>
        <begin position="1"/>
        <end position="99"/>
    </location>
</feature>
<organism evidence="3 4">
    <name type="scientific">Wenjunlia tyrosinilytica</name>
    <dbReference type="NCBI Taxonomy" id="1544741"/>
    <lineage>
        <taxon>Bacteria</taxon>
        <taxon>Bacillati</taxon>
        <taxon>Actinomycetota</taxon>
        <taxon>Actinomycetes</taxon>
        <taxon>Kitasatosporales</taxon>
        <taxon>Streptomycetaceae</taxon>
        <taxon>Wenjunlia</taxon>
    </lineage>
</organism>
<dbReference type="SUPFAM" id="SSF54909">
    <property type="entry name" value="Dimeric alpha+beta barrel"/>
    <property type="match status" value="1"/>
</dbReference>
<reference evidence="3" key="2">
    <citation type="submission" date="2020-09" db="EMBL/GenBank/DDBJ databases">
        <authorList>
            <person name="Sun Q."/>
            <person name="Zhou Y."/>
        </authorList>
    </citation>
    <scope>NUCLEOTIDE SEQUENCE</scope>
    <source>
        <strain evidence="3">CGMCC 4.7201</strain>
    </source>
</reference>
<evidence type="ECO:0000256" key="1">
    <source>
        <dbReference type="ARBA" id="ARBA00007689"/>
    </source>
</evidence>
<gene>
    <name evidence="3" type="ORF">GCM10012280_62720</name>
</gene>
<dbReference type="EMBL" id="BMMS01000038">
    <property type="protein sequence ID" value="GGO98479.1"/>
    <property type="molecule type" value="Genomic_DNA"/>
</dbReference>
<keyword evidence="4" id="KW-1185">Reference proteome</keyword>
<sequence>MRFMLLIKSDANAEAGVMPSPELIDAMGKYNEELVKAGVLLAAEGLQPSSKGAKVHYSGGKRTVTDGPFAEAKELIAGFWIIQAKSKEEALEWALRVPLEAGDPQSSDGVAEIEVRQVFDISDFPEDVLSPEAAAREEALRLQVEKNAAGQ</sequence>
<comment type="caution">
    <text evidence="3">The sequence shown here is derived from an EMBL/GenBank/DDBJ whole genome shotgun (WGS) entry which is preliminary data.</text>
</comment>
<dbReference type="Gene3D" id="3.30.70.1060">
    <property type="entry name" value="Dimeric alpha+beta barrel"/>
    <property type="match status" value="1"/>
</dbReference>
<dbReference type="AlphaFoldDB" id="A0A918E276"/>
<dbReference type="InterPro" id="IPR011008">
    <property type="entry name" value="Dimeric_a/b-barrel"/>
</dbReference>
<dbReference type="PANTHER" id="PTHR35174:SF4">
    <property type="entry name" value="BLL7163 PROTEIN"/>
    <property type="match status" value="1"/>
</dbReference>
<evidence type="ECO:0000259" key="2">
    <source>
        <dbReference type="Pfam" id="PF03795"/>
    </source>
</evidence>
<accession>A0A918E276</accession>
<name>A0A918E276_9ACTN</name>
<proteinExistence type="inferred from homology"/>
<dbReference type="InterPro" id="IPR005545">
    <property type="entry name" value="YCII"/>
</dbReference>
<reference evidence="3" key="1">
    <citation type="journal article" date="2014" name="Int. J. Syst. Evol. Microbiol.">
        <title>Complete genome sequence of Corynebacterium casei LMG S-19264T (=DSM 44701T), isolated from a smear-ripened cheese.</title>
        <authorList>
            <consortium name="US DOE Joint Genome Institute (JGI-PGF)"/>
            <person name="Walter F."/>
            <person name="Albersmeier A."/>
            <person name="Kalinowski J."/>
            <person name="Ruckert C."/>
        </authorList>
    </citation>
    <scope>NUCLEOTIDE SEQUENCE</scope>
    <source>
        <strain evidence="3">CGMCC 4.7201</strain>
    </source>
</reference>